<keyword evidence="11" id="KW-0812">Transmembrane</keyword>
<evidence type="ECO:0000256" key="4">
    <source>
        <dbReference type="ARBA" id="ARBA00022679"/>
    </source>
</evidence>
<keyword evidence="6 10" id="KW-0573">Peptidoglycan synthesis</keyword>
<comment type="pathway">
    <text evidence="10">Cell wall biogenesis; peptidoglycan biosynthesis.</text>
</comment>
<dbReference type="PANTHER" id="PTHR21015:SF22">
    <property type="entry name" value="GLYCOSYLTRANSFERASE"/>
    <property type="match status" value="1"/>
</dbReference>
<keyword evidence="9 10" id="KW-0961">Cell wall biogenesis/degradation</keyword>
<dbReference type="AlphaFoldDB" id="A0A1F6BY17"/>
<evidence type="ECO:0000259" key="12">
    <source>
        <dbReference type="Pfam" id="PF03033"/>
    </source>
</evidence>
<proteinExistence type="inferred from homology"/>
<comment type="catalytic activity">
    <reaction evidence="10">
        <text>di-trans,octa-cis-undecaprenyl diphospho-N-acetyl-alpha-D-muramoyl-L-alanyl-D-glutamyl-meso-2,6-diaminopimeloyl-D-alanyl-D-alanine + UDP-N-acetyl-alpha-D-glucosamine = di-trans,octa-cis-undecaprenyl diphospho-[N-acetyl-alpha-D-glucosaminyl-(1-&gt;4)]-N-acetyl-alpha-D-muramoyl-L-alanyl-D-glutamyl-meso-2,6-diaminopimeloyl-D-alanyl-D-alanine + UDP + H(+)</text>
        <dbReference type="Rhea" id="RHEA:31227"/>
        <dbReference type="ChEBI" id="CHEBI:15378"/>
        <dbReference type="ChEBI" id="CHEBI:57705"/>
        <dbReference type="ChEBI" id="CHEBI:58223"/>
        <dbReference type="ChEBI" id="CHEBI:61387"/>
        <dbReference type="ChEBI" id="CHEBI:61388"/>
        <dbReference type="EC" id="2.4.1.227"/>
    </reaction>
</comment>
<dbReference type="GO" id="GO:0051991">
    <property type="term" value="F:UDP-N-acetyl-D-glucosamine:N-acetylmuramoyl-L-alanyl-D-glutamyl-meso-2,6-diaminopimelyl-D-alanyl-D-alanine-diphosphoundecaprenol 4-beta-N-acetylglucosaminlytransferase activity"/>
    <property type="evidence" value="ECO:0007669"/>
    <property type="project" value="RHEA"/>
</dbReference>
<keyword evidence="7 10" id="KW-0472">Membrane</keyword>
<comment type="caution">
    <text evidence="10">Lacks conserved residue(s) required for the propagation of feature annotation.</text>
</comment>
<keyword evidence="2 10" id="KW-0132">Cell division</keyword>
<dbReference type="GO" id="GO:0051301">
    <property type="term" value="P:cell division"/>
    <property type="evidence" value="ECO:0007669"/>
    <property type="project" value="UniProtKB-KW"/>
</dbReference>
<evidence type="ECO:0000313" key="14">
    <source>
        <dbReference type="EMBL" id="OGG41718.1"/>
    </source>
</evidence>
<accession>A0A1F6BY17</accession>
<keyword evidence="3 10" id="KW-0328">Glycosyltransferase</keyword>
<sequence length="382" mass="41691">MPILVQKHVRVLLTAGGTGGHIYPVLGVHDYLKRVGDGEIDISFAGQIKGFEADFEDRYIKVYPILPSKMRRYLDVGNIIDVPTFIISIFQALVWLYVAMPDVVFSKGGPGTVPVVFAAWFYRIPVLIHESDAVPGVTNVISARFARRIGVSFQSALSAFSSSKVFISGNPLRSNLMEDLVDQVSAKHYFGFRPEEPLLLILGGSQGSLRINTFILDSLGELLPRAQVLHQVGRAHVASIQEVLQITLRSLSEEVRGKYLLKDYLSSKDMKIALNAADVVIARSGAGTIFELAAFGKPAILIPLKESANDHQRANAYEYAATGAALILEEENLKVHILLSEVEKMLHKQTAISMAAVAEGFAKPKAAEIVGKEILKLVGVSV</sequence>
<dbReference type="InterPro" id="IPR004276">
    <property type="entry name" value="GlycoTrans_28_N"/>
</dbReference>
<evidence type="ECO:0000256" key="7">
    <source>
        <dbReference type="ARBA" id="ARBA00023136"/>
    </source>
</evidence>
<comment type="function">
    <text evidence="10">Cell wall formation. Catalyzes the transfer of a GlcNAc subunit on undecaprenyl-pyrophosphoryl-MurNAc-pentapeptide (lipid intermediate I) to form undecaprenyl-pyrophosphoryl-MurNAc-(pentapeptide)GlcNAc (lipid intermediate II).</text>
</comment>
<feature type="binding site" evidence="10">
    <location>
        <begin position="18"/>
        <end position="20"/>
    </location>
    <ligand>
        <name>UDP-N-acetyl-alpha-D-glucosamine</name>
        <dbReference type="ChEBI" id="CHEBI:57705"/>
    </ligand>
</feature>
<keyword evidence="4 10" id="KW-0808">Transferase</keyword>
<evidence type="ECO:0000256" key="9">
    <source>
        <dbReference type="ARBA" id="ARBA00023316"/>
    </source>
</evidence>
<dbReference type="GO" id="GO:0008360">
    <property type="term" value="P:regulation of cell shape"/>
    <property type="evidence" value="ECO:0007669"/>
    <property type="project" value="UniProtKB-KW"/>
</dbReference>
<evidence type="ECO:0000256" key="5">
    <source>
        <dbReference type="ARBA" id="ARBA00022960"/>
    </source>
</evidence>
<gene>
    <name evidence="10" type="primary">murG</name>
    <name evidence="14" type="ORF">A3A21_03590</name>
</gene>
<evidence type="ECO:0000313" key="15">
    <source>
        <dbReference type="Proteomes" id="UP000176996"/>
    </source>
</evidence>
<feature type="binding site" evidence="10">
    <location>
        <position position="205"/>
    </location>
    <ligand>
        <name>UDP-N-acetyl-alpha-D-glucosamine</name>
        <dbReference type="ChEBI" id="CHEBI:57705"/>
    </ligand>
</feature>
<evidence type="ECO:0000256" key="8">
    <source>
        <dbReference type="ARBA" id="ARBA00023306"/>
    </source>
</evidence>
<dbReference type="Pfam" id="PF03033">
    <property type="entry name" value="Glyco_transf_28"/>
    <property type="match status" value="1"/>
</dbReference>
<comment type="caution">
    <text evidence="14">The sequence shown here is derived from an EMBL/GenBank/DDBJ whole genome shotgun (WGS) entry which is preliminary data.</text>
</comment>
<dbReference type="GO" id="GO:0050511">
    <property type="term" value="F:undecaprenyldiphospho-muramoylpentapeptide beta-N-acetylglucosaminyltransferase activity"/>
    <property type="evidence" value="ECO:0007669"/>
    <property type="project" value="UniProtKB-UniRule"/>
</dbReference>
<dbReference type="STRING" id="1798471.A3A21_03590"/>
<evidence type="ECO:0000256" key="6">
    <source>
        <dbReference type="ARBA" id="ARBA00022984"/>
    </source>
</evidence>
<organism evidence="14 15">
    <name type="scientific">Candidatus Jorgensenbacteria bacterium RIFCSPLOWO2_01_FULL_45_25b</name>
    <dbReference type="NCBI Taxonomy" id="1798471"/>
    <lineage>
        <taxon>Bacteria</taxon>
        <taxon>Candidatus Joergenseniibacteriota</taxon>
    </lineage>
</organism>
<dbReference type="GO" id="GO:0009252">
    <property type="term" value="P:peptidoglycan biosynthetic process"/>
    <property type="evidence" value="ECO:0007669"/>
    <property type="project" value="UniProtKB-UniRule"/>
</dbReference>
<dbReference type="Proteomes" id="UP000176996">
    <property type="component" value="Unassembled WGS sequence"/>
</dbReference>
<dbReference type="PANTHER" id="PTHR21015">
    <property type="entry name" value="UDP-N-ACETYLGLUCOSAMINE--N-ACETYLMURAMYL-(PENTAPEPTIDE) PYROPHOSPHORYL-UNDECAPRENOL N-ACETYLGLUCOSAMINE TRANSFERASE 1"/>
    <property type="match status" value="1"/>
</dbReference>
<dbReference type="Gene3D" id="3.40.50.2000">
    <property type="entry name" value="Glycogen Phosphorylase B"/>
    <property type="match status" value="2"/>
</dbReference>
<evidence type="ECO:0000256" key="1">
    <source>
        <dbReference type="ARBA" id="ARBA00022475"/>
    </source>
</evidence>
<dbReference type="EMBL" id="MFKK01000009">
    <property type="protein sequence ID" value="OGG41718.1"/>
    <property type="molecule type" value="Genomic_DNA"/>
</dbReference>
<dbReference type="UniPathway" id="UPA00219"/>
<dbReference type="EC" id="2.4.1.227" evidence="10"/>
<feature type="binding site" evidence="10">
    <location>
        <position position="312"/>
    </location>
    <ligand>
        <name>UDP-N-acetyl-alpha-D-glucosamine</name>
        <dbReference type="ChEBI" id="CHEBI:57705"/>
    </ligand>
</feature>
<comment type="subcellular location">
    <subcellularLocation>
        <location evidence="10">Cell membrane</location>
        <topology evidence="10">Peripheral membrane protein</topology>
        <orientation evidence="10">Cytoplasmic side</orientation>
    </subcellularLocation>
</comment>
<comment type="similarity">
    <text evidence="10">Belongs to the glycosyltransferase 28 family. MurG subfamily.</text>
</comment>
<reference evidence="14 15" key="1">
    <citation type="journal article" date="2016" name="Nat. Commun.">
        <title>Thousands of microbial genomes shed light on interconnected biogeochemical processes in an aquifer system.</title>
        <authorList>
            <person name="Anantharaman K."/>
            <person name="Brown C.T."/>
            <person name="Hug L.A."/>
            <person name="Sharon I."/>
            <person name="Castelle C.J."/>
            <person name="Probst A.J."/>
            <person name="Thomas B.C."/>
            <person name="Singh A."/>
            <person name="Wilkins M.J."/>
            <person name="Karaoz U."/>
            <person name="Brodie E.L."/>
            <person name="Williams K.H."/>
            <person name="Hubbard S.S."/>
            <person name="Banfield J.F."/>
        </authorList>
    </citation>
    <scope>NUCLEOTIDE SEQUENCE [LARGE SCALE GENOMIC DNA]</scope>
</reference>
<dbReference type="CDD" id="cd03785">
    <property type="entry name" value="GT28_MurG"/>
    <property type="match status" value="1"/>
</dbReference>
<feature type="binding site" evidence="10">
    <location>
        <position position="173"/>
    </location>
    <ligand>
        <name>UDP-N-acetyl-alpha-D-glucosamine</name>
        <dbReference type="ChEBI" id="CHEBI:57705"/>
    </ligand>
</feature>
<evidence type="ECO:0000259" key="13">
    <source>
        <dbReference type="Pfam" id="PF04101"/>
    </source>
</evidence>
<keyword evidence="8 10" id="KW-0131">Cell cycle</keyword>
<evidence type="ECO:0000256" key="2">
    <source>
        <dbReference type="ARBA" id="ARBA00022618"/>
    </source>
</evidence>
<name>A0A1F6BY17_9BACT</name>
<evidence type="ECO:0000256" key="3">
    <source>
        <dbReference type="ARBA" id="ARBA00022676"/>
    </source>
</evidence>
<dbReference type="GO" id="GO:0005975">
    <property type="term" value="P:carbohydrate metabolic process"/>
    <property type="evidence" value="ECO:0007669"/>
    <property type="project" value="InterPro"/>
</dbReference>
<protein>
    <recommendedName>
        <fullName evidence="10">UDP-N-acetylglucosamine--N-acetylmuramyl-(pentapeptide) pyrophosphoryl-undecaprenol N-acetylglucosamine transferase</fullName>
        <ecNumber evidence="10">2.4.1.227</ecNumber>
    </recommendedName>
    <alternativeName>
        <fullName evidence="10">Undecaprenyl-PP-MurNAc-pentapeptide-UDPGlcNAc GlcNAc transferase</fullName>
    </alternativeName>
</protein>
<feature type="transmembrane region" description="Helical" evidence="11">
    <location>
        <begin position="79"/>
        <end position="98"/>
    </location>
</feature>
<dbReference type="SUPFAM" id="SSF53756">
    <property type="entry name" value="UDP-Glycosyltransferase/glycogen phosphorylase"/>
    <property type="match status" value="1"/>
</dbReference>
<dbReference type="InterPro" id="IPR007235">
    <property type="entry name" value="Glyco_trans_28_C"/>
</dbReference>
<dbReference type="GO" id="GO:0071555">
    <property type="term" value="P:cell wall organization"/>
    <property type="evidence" value="ECO:0007669"/>
    <property type="project" value="UniProtKB-KW"/>
</dbReference>
<dbReference type="InterPro" id="IPR006009">
    <property type="entry name" value="GlcNAc_MurG"/>
</dbReference>
<keyword evidence="1 10" id="KW-1003">Cell membrane</keyword>
<evidence type="ECO:0000256" key="11">
    <source>
        <dbReference type="SAM" id="Phobius"/>
    </source>
</evidence>
<dbReference type="GO" id="GO:0005886">
    <property type="term" value="C:plasma membrane"/>
    <property type="evidence" value="ECO:0007669"/>
    <property type="project" value="UniProtKB-SubCell"/>
</dbReference>
<keyword evidence="11" id="KW-1133">Transmembrane helix</keyword>
<feature type="domain" description="Glycosyl transferase family 28 C-terminal" evidence="13">
    <location>
        <begin position="199"/>
        <end position="367"/>
    </location>
</feature>
<evidence type="ECO:0000256" key="10">
    <source>
        <dbReference type="HAMAP-Rule" id="MF_00033"/>
    </source>
</evidence>
<dbReference type="Pfam" id="PF04101">
    <property type="entry name" value="Glyco_tran_28_C"/>
    <property type="match status" value="1"/>
</dbReference>
<keyword evidence="5 10" id="KW-0133">Cell shape</keyword>
<feature type="domain" description="Glycosyltransferase family 28 N-terminal" evidence="12">
    <location>
        <begin position="11"/>
        <end position="150"/>
    </location>
</feature>
<dbReference type="HAMAP" id="MF_00033">
    <property type="entry name" value="MurG"/>
    <property type="match status" value="1"/>
</dbReference>